<dbReference type="Gene3D" id="3.40.50.300">
    <property type="entry name" value="P-loop containing nucleotide triphosphate hydrolases"/>
    <property type="match status" value="1"/>
</dbReference>
<evidence type="ECO:0000313" key="3">
    <source>
        <dbReference type="EMBL" id="MBM9509550.1"/>
    </source>
</evidence>
<keyword evidence="1" id="KW-0479">Metal-binding</keyword>
<feature type="binding site" evidence="1">
    <location>
        <position position="50"/>
    </location>
    <ligand>
        <name>Mg(2+)</name>
        <dbReference type="ChEBI" id="CHEBI:18420"/>
    </ligand>
</feature>
<feature type="binding site" evidence="1">
    <location>
        <position position="201"/>
    </location>
    <ligand>
        <name>ATP</name>
        <dbReference type="ChEBI" id="CHEBI:30616"/>
    </ligand>
</feature>
<comment type="subunit">
    <text evidence="1">Homodimer.</text>
</comment>
<feature type="region of interest" description="Disordered" evidence="2">
    <location>
        <begin position="243"/>
        <end position="390"/>
    </location>
</feature>
<name>A0ABS2U1T6_9ACTN</name>
<comment type="cofactor">
    <cofactor evidence="1">
        <name>Mg(2+)</name>
        <dbReference type="ChEBI" id="CHEBI:18420"/>
    </cofactor>
</comment>
<evidence type="ECO:0000313" key="4">
    <source>
        <dbReference type="Proteomes" id="UP000749040"/>
    </source>
</evidence>
<accession>A0ABS2U1T6</accession>
<keyword evidence="1" id="KW-0067">ATP-binding</keyword>
<dbReference type="EMBL" id="JADKYB010000026">
    <property type="protein sequence ID" value="MBM9509550.1"/>
    <property type="molecule type" value="Genomic_DNA"/>
</dbReference>
<gene>
    <name evidence="1 3" type="primary">bioD</name>
    <name evidence="3" type="ORF">ITX44_34370</name>
</gene>
<dbReference type="InterPro" id="IPR004472">
    <property type="entry name" value="DTB_synth_BioD"/>
</dbReference>
<evidence type="ECO:0000256" key="2">
    <source>
        <dbReference type="SAM" id="MobiDB-lite"/>
    </source>
</evidence>
<comment type="function">
    <text evidence="1">Catalyzes a mechanistically unusual reaction, the ATP-dependent insertion of CO2 between the N7 and N8 nitrogen atoms of 7,8-diaminopelargonic acid (DAPA, also called 7,8-diammoniononanoate) to form a ureido ring.</text>
</comment>
<protein>
    <recommendedName>
        <fullName evidence="1">ATP-dependent dethiobiotin synthetase BioD</fullName>
        <ecNumber evidence="1">6.3.3.3</ecNumber>
    </recommendedName>
    <alternativeName>
        <fullName evidence="1">DTB synthetase</fullName>
        <shortName evidence="1">DTBS</shortName>
    </alternativeName>
    <alternativeName>
        <fullName evidence="1">Dethiobiotin synthase</fullName>
    </alternativeName>
</protein>
<keyword evidence="1" id="KW-0963">Cytoplasm</keyword>
<feature type="binding site" evidence="1">
    <location>
        <position position="109"/>
    </location>
    <ligand>
        <name>Mg(2+)</name>
        <dbReference type="ChEBI" id="CHEBI:18420"/>
    </ligand>
</feature>
<reference evidence="3 4" key="1">
    <citation type="submission" date="2021-01" db="EMBL/GenBank/DDBJ databases">
        <title>Streptomyces acididurans sp. nov., isolated from a peat swamp forest soil.</title>
        <authorList>
            <person name="Chantavorakit T."/>
            <person name="Duangmal K."/>
        </authorList>
    </citation>
    <scope>NUCLEOTIDE SEQUENCE [LARGE SCALE GENOMIC DNA]</scope>
    <source>
        <strain evidence="3 4">KK5PA1</strain>
    </source>
</reference>
<dbReference type="EC" id="6.3.3.3" evidence="1"/>
<dbReference type="SUPFAM" id="SSF52540">
    <property type="entry name" value="P-loop containing nucleoside triphosphate hydrolases"/>
    <property type="match status" value="1"/>
</dbReference>
<feature type="binding site" evidence="1">
    <location>
        <position position="41"/>
    </location>
    <ligand>
        <name>substrate</name>
    </ligand>
</feature>
<dbReference type="CDD" id="cd03109">
    <property type="entry name" value="DTBS"/>
    <property type="match status" value="1"/>
</dbReference>
<dbReference type="Pfam" id="PF13500">
    <property type="entry name" value="AAA_26"/>
    <property type="match status" value="1"/>
</dbReference>
<keyword evidence="1" id="KW-0093">Biotin biosynthesis</keyword>
<dbReference type="PANTHER" id="PTHR43210">
    <property type="entry name" value="DETHIOBIOTIN SYNTHETASE"/>
    <property type="match status" value="1"/>
</dbReference>
<organism evidence="3 4">
    <name type="scientific">Actinacidiphila acididurans</name>
    <dbReference type="NCBI Taxonomy" id="2784346"/>
    <lineage>
        <taxon>Bacteria</taxon>
        <taxon>Bacillati</taxon>
        <taxon>Actinomycetota</taxon>
        <taxon>Actinomycetes</taxon>
        <taxon>Kitasatosporales</taxon>
        <taxon>Streptomycetaceae</taxon>
        <taxon>Actinacidiphila</taxon>
    </lineage>
</organism>
<dbReference type="GO" id="GO:0004141">
    <property type="term" value="F:dethiobiotin synthase activity"/>
    <property type="evidence" value="ECO:0007669"/>
    <property type="project" value="UniProtKB-EC"/>
</dbReference>
<comment type="subcellular location">
    <subcellularLocation>
        <location evidence="1">Cytoplasm</location>
    </subcellularLocation>
</comment>
<dbReference type="HAMAP" id="MF_00336">
    <property type="entry name" value="BioD"/>
    <property type="match status" value="1"/>
</dbReference>
<comment type="caution">
    <text evidence="1">Lacks conserved residue(s) required for the propagation of feature annotation.</text>
</comment>
<dbReference type="NCBIfam" id="TIGR00347">
    <property type="entry name" value="bioD"/>
    <property type="match status" value="1"/>
</dbReference>
<comment type="catalytic activity">
    <reaction evidence="1">
        <text>(7R,8S)-7,8-diammoniononanoate + CO2 + ATP = (4R,5S)-dethiobiotin + ADP + phosphate + 3 H(+)</text>
        <dbReference type="Rhea" id="RHEA:15805"/>
        <dbReference type="ChEBI" id="CHEBI:15378"/>
        <dbReference type="ChEBI" id="CHEBI:16526"/>
        <dbReference type="ChEBI" id="CHEBI:30616"/>
        <dbReference type="ChEBI" id="CHEBI:43474"/>
        <dbReference type="ChEBI" id="CHEBI:149469"/>
        <dbReference type="ChEBI" id="CHEBI:149473"/>
        <dbReference type="ChEBI" id="CHEBI:456216"/>
        <dbReference type="EC" id="6.3.3.3"/>
    </reaction>
</comment>
<keyword evidence="1" id="KW-0547">Nucleotide-binding</keyword>
<dbReference type="Proteomes" id="UP000749040">
    <property type="component" value="Unassembled WGS sequence"/>
</dbReference>
<feature type="binding site" evidence="1">
    <location>
        <begin position="170"/>
        <end position="171"/>
    </location>
    <ligand>
        <name>ATP</name>
        <dbReference type="ChEBI" id="CHEBI:30616"/>
    </ligand>
</feature>
<keyword evidence="4" id="KW-1185">Reference proteome</keyword>
<keyword evidence="1" id="KW-0460">Magnesium</keyword>
<comment type="pathway">
    <text evidence="1">Cofactor biosynthesis; biotin biosynthesis; biotin from 7,8-diaminononanoate: step 1/2.</text>
</comment>
<comment type="similarity">
    <text evidence="1">Belongs to the dethiobiotin synthetase family.</text>
</comment>
<keyword evidence="1 3" id="KW-0436">Ligase</keyword>
<feature type="binding site" evidence="1">
    <location>
        <position position="50"/>
    </location>
    <ligand>
        <name>ATP</name>
        <dbReference type="ChEBI" id="CHEBI:30616"/>
    </ligand>
</feature>
<feature type="binding site" evidence="1">
    <location>
        <position position="16"/>
    </location>
    <ligand>
        <name>Mg(2+)</name>
        <dbReference type="ChEBI" id="CHEBI:18420"/>
    </ligand>
</feature>
<feature type="compositionally biased region" description="Pro residues" evidence="2">
    <location>
        <begin position="243"/>
        <end position="256"/>
    </location>
</feature>
<feature type="binding site" evidence="1">
    <location>
        <begin position="12"/>
        <end position="17"/>
    </location>
    <ligand>
        <name>ATP</name>
        <dbReference type="ChEBI" id="CHEBI:30616"/>
    </ligand>
</feature>
<dbReference type="InterPro" id="IPR027417">
    <property type="entry name" value="P-loop_NTPase"/>
</dbReference>
<feature type="active site" evidence="1">
    <location>
        <position position="37"/>
    </location>
</feature>
<feature type="binding site" evidence="1">
    <location>
        <begin position="109"/>
        <end position="112"/>
    </location>
    <ligand>
        <name>ATP</name>
        <dbReference type="ChEBI" id="CHEBI:30616"/>
    </ligand>
</feature>
<evidence type="ECO:0000256" key="1">
    <source>
        <dbReference type="HAMAP-Rule" id="MF_00336"/>
    </source>
</evidence>
<sequence length="390" mass="38545">MAIVVVTGTGTEVGKTVATAAVAAASLAQGLSVAVLKPAQTGVAEHEPGDAAEVARLAGPVTAAELARYPEPLAPVTAALRSGRNPVGPEEIAEAAAKLAAVHDVVLVEGAGGLLVRYDEKGSTLADTAALMGARVLLVAPAGLGTLNATALTAEALAARKVICLGVIIGSWAPDPGLAERCNIADLPVAANAPLLGALPERAAALSPAAFRAAAADWLAPELGGRWDAQAFAAHYAPAPYAPAPEAAPTPDPSPAPEVSAAPYDPTPQQPPAGTAPYGSEPQQQPGGATERYGSVPPQPGESIPPHASHPQQPGGSTAAYGSDSQQQPGGEASPYPSDSRQPGGQATPYASADQPAPGLPAQGEPGGTDAPAGGVPAQAPPMPGDRFSR</sequence>
<proteinExistence type="inferred from homology"/>
<dbReference type="PANTHER" id="PTHR43210:SF5">
    <property type="entry name" value="DETHIOBIOTIN SYNTHETASE"/>
    <property type="match status" value="1"/>
</dbReference>
<comment type="caution">
    <text evidence="3">The sequence shown here is derived from an EMBL/GenBank/DDBJ whole genome shotgun (WGS) entry which is preliminary data.</text>
</comment>